<organism evidence="2 3">
    <name type="scientific">Nitrincola iocasae</name>
    <dbReference type="NCBI Taxonomy" id="2614693"/>
    <lineage>
        <taxon>Bacteria</taxon>
        <taxon>Pseudomonadati</taxon>
        <taxon>Pseudomonadota</taxon>
        <taxon>Gammaproteobacteria</taxon>
        <taxon>Oceanospirillales</taxon>
        <taxon>Oceanospirillaceae</taxon>
        <taxon>Nitrincola</taxon>
    </lineage>
</organism>
<dbReference type="Gene3D" id="1.20.120.520">
    <property type="entry name" value="nmb1532 protein domain like"/>
    <property type="match status" value="1"/>
</dbReference>
<feature type="domain" description="Hemerythrin-like" evidence="1">
    <location>
        <begin position="4"/>
        <end position="135"/>
    </location>
</feature>
<keyword evidence="3" id="KW-1185">Reference proteome</keyword>
<evidence type="ECO:0000313" key="3">
    <source>
        <dbReference type="Proteomes" id="UP000325606"/>
    </source>
</evidence>
<protein>
    <recommendedName>
        <fullName evidence="1">Hemerythrin-like domain-containing protein</fullName>
    </recommendedName>
</protein>
<sequence>MTLIMQLHQDHINLSRLLELMELKIQKLKAGDTPNFMLLSELVDYIGNYADQYHHPREDHMYHYFAGQSGALDEHLQQCEAEHADLKQASKAINETVDAVMHDAVIPMSDFIGQLEAFVQRERDHLDYEETVIFPGIEQLAKTDDWEALEQKLPEPEDPLFGEKQGENYRELYKALLQDVIAAR</sequence>
<proteinExistence type="predicted"/>
<dbReference type="GO" id="GO:0005886">
    <property type="term" value="C:plasma membrane"/>
    <property type="evidence" value="ECO:0007669"/>
    <property type="project" value="TreeGrafter"/>
</dbReference>
<reference evidence="2 3" key="1">
    <citation type="submission" date="2019-09" db="EMBL/GenBank/DDBJ databases">
        <title>Nitrincola iocasae sp. nov., a bacterium isolated from the sediment collected at a cold seep field in South China Sea.</title>
        <authorList>
            <person name="Zhang H."/>
            <person name="Wang H."/>
            <person name="Li C."/>
        </authorList>
    </citation>
    <scope>NUCLEOTIDE SEQUENCE [LARGE SCALE GENOMIC DNA]</scope>
    <source>
        <strain evidence="2 3">KXZD1103</strain>
    </source>
</reference>
<dbReference type="InterPro" id="IPR012312">
    <property type="entry name" value="Hemerythrin-like"/>
</dbReference>
<dbReference type="RefSeq" id="WP_151054285.1">
    <property type="nucleotide sequence ID" value="NZ_CP044222.1"/>
</dbReference>
<evidence type="ECO:0000259" key="1">
    <source>
        <dbReference type="Pfam" id="PF01814"/>
    </source>
</evidence>
<name>A0A5J6LCG8_9GAMM</name>
<dbReference type="Proteomes" id="UP000325606">
    <property type="component" value="Chromosome"/>
</dbReference>
<accession>A0A5J6LCG8</accession>
<dbReference type="AlphaFoldDB" id="A0A5J6LCG8"/>
<dbReference type="Pfam" id="PF01814">
    <property type="entry name" value="Hemerythrin"/>
    <property type="match status" value="1"/>
</dbReference>
<evidence type="ECO:0000313" key="2">
    <source>
        <dbReference type="EMBL" id="QEW06190.1"/>
    </source>
</evidence>
<dbReference type="KEGG" id="nik:F5I99_06600"/>
<gene>
    <name evidence="2" type="ORF">F5I99_06600</name>
</gene>
<dbReference type="EMBL" id="CP044222">
    <property type="protein sequence ID" value="QEW06190.1"/>
    <property type="molecule type" value="Genomic_DNA"/>
</dbReference>
<dbReference type="PANTHER" id="PTHR39966">
    <property type="entry name" value="BLL2471 PROTEIN-RELATED"/>
    <property type="match status" value="1"/>
</dbReference>
<dbReference type="PANTHER" id="PTHR39966:SF1">
    <property type="entry name" value="HEMERYTHRIN-LIKE DOMAIN-CONTAINING PROTEIN"/>
    <property type="match status" value="1"/>
</dbReference>